<evidence type="ECO:0000259" key="3">
    <source>
        <dbReference type="Pfam" id="PF21891"/>
    </source>
</evidence>
<dbReference type="InterPro" id="IPR000073">
    <property type="entry name" value="AB_hydrolase_1"/>
</dbReference>
<reference evidence="5 6" key="1">
    <citation type="submission" date="2020-08" db="EMBL/GenBank/DDBJ databases">
        <title>Sequencing the genomes of 1000 actinobacteria strains.</title>
        <authorList>
            <person name="Klenk H.-P."/>
        </authorList>
    </citation>
    <scope>NUCLEOTIDE SEQUENCE [LARGE SCALE GENOMIC DNA]</scope>
    <source>
        <strain evidence="5 6">DSM 43150</strain>
    </source>
</reference>
<dbReference type="PANTHER" id="PTHR43798">
    <property type="entry name" value="MONOACYLGLYCEROL LIPASE"/>
    <property type="match status" value="1"/>
</dbReference>
<dbReference type="GO" id="GO:0016020">
    <property type="term" value="C:membrane"/>
    <property type="evidence" value="ECO:0007669"/>
    <property type="project" value="TreeGrafter"/>
</dbReference>
<dbReference type="EMBL" id="JACHNC010000001">
    <property type="protein sequence ID" value="MBB4750924.1"/>
    <property type="molecule type" value="Genomic_DNA"/>
</dbReference>
<name>A0A7W7HI10_9ACTN</name>
<dbReference type="InterPro" id="IPR029058">
    <property type="entry name" value="AB_hydrolase_fold"/>
</dbReference>
<dbReference type="EMBL" id="BOMP01000107">
    <property type="protein sequence ID" value="GIE43498.1"/>
    <property type="molecule type" value="Genomic_DNA"/>
</dbReference>
<dbReference type="AlphaFoldDB" id="A0A7W7HI10"/>
<feature type="domain" description="AB hydrolase-1" evidence="2">
    <location>
        <begin position="182"/>
        <end position="439"/>
    </location>
</feature>
<dbReference type="RefSeq" id="WP_203832724.1">
    <property type="nucleotide sequence ID" value="NZ_BOMP01000107.1"/>
</dbReference>
<sequence length="448" mass="47699">MNPAEDGPKRPVRAVVVKTLVHRRDDRGMSLEPFASRCVRAGEVHELVTTDHTETAAGARIDRVGFLGFAEVGNAGVLDRGDEVVIGGEVVGTVLGFDGCHFPNHYNVLIHTPVPVTGPDLGLKPEIEIQFRPARRFPKENSMSANRAITFDVALHDGDPVRYPVHAELFLPEGETPESVQVLISGLTYDSRYWTLPGENDYVAHQVRAGRAVLALDRIGTGRSGRPPATEVTVDGNLAVLHQVITALRAGHAGLPAFRRVVAVGHSLGSGLALLEAAEHGDLDGVVVTGLQHRLGPLHDEVAGGLYPAALDPAFEADAAPDGYLTTQPGKRADFYEHPGAVTPELSKWHEETKSTVTLGEGGTLQRIYDPAVPAGVQVPVLLVVGAEDRIFGGGDAATVLAHERQLYAPAARLEVFVLPAAGHALNVHTNAAEWFAAAGAWIDGILR</sequence>
<gene>
    <name evidence="4" type="ORF">Alo02nite_63960</name>
    <name evidence="5" type="ORF">BJ964_005085</name>
</gene>
<dbReference type="GO" id="GO:0016787">
    <property type="term" value="F:hydrolase activity"/>
    <property type="evidence" value="ECO:0007669"/>
    <property type="project" value="UniProtKB-KW"/>
</dbReference>
<keyword evidence="1" id="KW-0378">Hydrolase</keyword>
<dbReference type="Pfam" id="PF21891">
    <property type="entry name" value="DUF6917"/>
    <property type="match status" value="1"/>
</dbReference>
<evidence type="ECO:0000313" key="4">
    <source>
        <dbReference type="EMBL" id="GIE43498.1"/>
    </source>
</evidence>
<dbReference type="Gene3D" id="3.40.50.1820">
    <property type="entry name" value="alpha/beta hydrolase"/>
    <property type="match status" value="1"/>
</dbReference>
<protein>
    <submittedName>
        <fullName evidence="5">Pimeloyl-ACP methyl ester carboxylesterase</fullName>
    </submittedName>
</protein>
<accession>A0A7W7HI10</accession>
<comment type="caution">
    <text evidence="5">The sequence shown here is derived from an EMBL/GenBank/DDBJ whole genome shotgun (WGS) entry which is preliminary data.</text>
</comment>
<evidence type="ECO:0000256" key="1">
    <source>
        <dbReference type="ARBA" id="ARBA00022801"/>
    </source>
</evidence>
<dbReference type="PANTHER" id="PTHR43798:SF31">
    <property type="entry name" value="AB HYDROLASE SUPERFAMILY PROTEIN YCLE"/>
    <property type="match status" value="1"/>
</dbReference>
<dbReference type="Proteomes" id="UP000590511">
    <property type="component" value="Unassembled WGS sequence"/>
</dbReference>
<evidence type="ECO:0000313" key="5">
    <source>
        <dbReference type="EMBL" id="MBB4750924.1"/>
    </source>
</evidence>
<dbReference type="SUPFAM" id="SSF53474">
    <property type="entry name" value="alpha/beta-Hydrolases"/>
    <property type="match status" value="1"/>
</dbReference>
<dbReference type="Proteomes" id="UP000631312">
    <property type="component" value="Unassembled WGS sequence"/>
</dbReference>
<evidence type="ECO:0000259" key="2">
    <source>
        <dbReference type="Pfam" id="PF12697"/>
    </source>
</evidence>
<evidence type="ECO:0000313" key="7">
    <source>
        <dbReference type="Proteomes" id="UP000631312"/>
    </source>
</evidence>
<keyword evidence="7" id="KW-1185">Reference proteome</keyword>
<feature type="domain" description="DUF6917" evidence="3">
    <location>
        <begin position="8"/>
        <end position="131"/>
    </location>
</feature>
<evidence type="ECO:0000313" key="6">
    <source>
        <dbReference type="Proteomes" id="UP000590511"/>
    </source>
</evidence>
<proteinExistence type="predicted"/>
<reference evidence="4 7" key="2">
    <citation type="submission" date="2021-01" db="EMBL/GenBank/DDBJ databases">
        <title>Whole genome shotgun sequence of Actinoplanes lobatus NBRC 12513.</title>
        <authorList>
            <person name="Komaki H."/>
            <person name="Tamura T."/>
        </authorList>
    </citation>
    <scope>NUCLEOTIDE SEQUENCE [LARGE SCALE GENOMIC DNA]</scope>
    <source>
        <strain evidence="4 7">NBRC 12513</strain>
    </source>
</reference>
<dbReference type="InterPro" id="IPR050266">
    <property type="entry name" value="AB_hydrolase_sf"/>
</dbReference>
<organism evidence="5 6">
    <name type="scientific">Actinoplanes lobatus</name>
    <dbReference type="NCBI Taxonomy" id="113568"/>
    <lineage>
        <taxon>Bacteria</taxon>
        <taxon>Bacillati</taxon>
        <taxon>Actinomycetota</taxon>
        <taxon>Actinomycetes</taxon>
        <taxon>Micromonosporales</taxon>
        <taxon>Micromonosporaceae</taxon>
        <taxon>Actinoplanes</taxon>
    </lineage>
</organism>
<dbReference type="InterPro" id="IPR054210">
    <property type="entry name" value="DUF6917"/>
</dbReference>
<dbReference type="Pfam" id="PF12697">
    <property type="entry name" value="Abhydrolase_6"/>
    <property type="match status" value="1"/>
</dbReference>